<dbReference type="InterPro" id="IPR050095">
    <property type="entry name" value="ECF_ABC_transporter_ATP-bd"/>
</dbReference>
<comment type="similarity">
    <text evidence="2">Belongs to the ABC transporter superfamily.</text>
</comment>
<keyword evidence="4" id="KW-1003">Cell membrane</keyword>
<comment type="caution">
    <text evidence="10">The sequence shown here is derived from an EMBL/GenBank/DDBJ whole genome shotgun (WGS) entry which is preliminary data.</text>
</comment>
<evidence type="ECO:0000256" key="7">
    <source>
        <dbReference type="ARBA" id="ARBA00022967"/>
    </source>
</evidence>
<feature type="domain" description="ABC transporter" evidence="9">
    <location>
        <begin position="22"/>
        <end position="261"/>
    </location>
</feature>
<accession>A0A6I4ZW25</accession>
<dbReference type="InterPro" id="IPR017871">
    <property type="entry name" value="ABC_transporter-like_CS"/>
</dbReference>
<dbReference type="InterPro" id="IPR003593">
    <property type="entry name" value="AAA+_ATPase"/>
</dbReference>
<dbReference type="AlphaFoldDB" id="A0A6I4ZW25"/>
<dbReference type="GO" id="GO:0043190">
    <property type="term" value="C:ATP-binding cassette (ABC) transporter complex"/>
    <property type="evidence" value="ECO:0007669"/>
    <property type="project" value="TreeGrafter"/>
</dbReference>
<dbReference type="InterPro" id="IPR003439">
    <property type="entry name" value="ABC_transporter-like_ATP-bd"/>
</dbReference>
<dbReference type="InterPro" id="IPR027417">
    <property type="entry name" value="P-loop_NTPase"/>
</dbReference>
<evidence type="ECO:0000313" key="10">
    <source>
        <dbReference type="EMBL" id="MYL34385.1"/>
    </source>
</evidence>
<name>A0A6I4ZW25_9BACI</name>
<dbReference type="PANTHER" id="PTHR43553">
    <property type="entry name" value="HEAVY METAL TRANSPORTER"/>
    <property type="match status" value="1"/>
</dbReference>
<dbReference type="SUPFAM" id="SSF52540">
    <property type="entry name" value="P-loop containing nucleoside triphosphate hydrolases"/>
    <property type="match status" value="1"/>
</dbReference>
<dbReference type="CDD" id="cd03225">
    <property type="entry name" value="ABC_cobalt_CbiO_domain1"/>
    <property type="match status" value="1"/>
</dbReference>
<dbReference type="GO" id="GO:0015087">
    <property type="term" value="F:cobalt ion transmembrane transporter activity"/>
    <property type="evidence" value="ECO:0007669"/>
    <property type="project" value="UniProtKB-ARBA"/>
</dbReference>
<comment type="subcellular location">
    <subcellularLocation>
        <location evidence="1">Cell membrane</location>
        <topology evidence="1">Peripheral membrane protein</topology>
    </subcellularLocation>
</comment>
<dbReference type="GO" id="GO:0005524">
    <property type="term" value="F:ATP binding"/>
    <property type="evidence" value="ECO:0007669"/>
    <property type="project" value="UniProtKB-KW"/>
</dbReference>
<evidence type="ECO:0000313" key="11">
    <source>
        <dbReference type="Proteomes" id="UP000468638"/>
    </source>
</evidence>
<dbReference type="GO" id="GO:0042626">
    <property type="term" value="F:ATPase-coupled transmembrane transporter activity"/>
    <property type="evidence" value="ECO:0007669"/>
    <property type="project" value="TreeGrafter"/>
</dbReference>
<proteinExistence type="inferred from homology"/>
<keyword evidence="6 10" id="KW-0067">ATP-binding</keyword>
<evidence type="ECO:0000256" key="8">
    <source>
        <dbReference type="ARBA" id="ARBA00023136"/>
    </source>
</evidence>
<keyword evidence="7" id="KW-1278">Translocase</keyword>
<evidence type="ECO:0000256" key="6">
    <source>
        <dbReference type="ARBA" id="ARBA00022840"/>
    </source>
</evidence>
<dbReference type="InterPro" id="IPR015856">
    <property type="entry name" value="ABC_transpr_CbiO/EcfA_su"/>
</dbReference>
<dbReference type="Proteomes" id="UP000468638">
    <property type="component" value="Unassembled WGS sequence"/>
</dbReference>
<dbReference type="Gene3D" id="3.40.50.300">
    <property type="entry name" value="P-loop containing nucleotide triphosphate hydrolases"/>
    <property type="match status" value="1"/>
</dbReference>
<gene>
    <name evidence="10" type="ORF">GLW05_12330</name>
</gene>
<keyword evidence="5" id="KW-0547">Nucleotide-binding</keyword>
<dbReference type="Pfam" id="PF00005">
    <property type="entry name" value="ABC_tran"/>
    <property type="match status" value="1"/>
</dbReference>
<organism evidence="10 11">
    <name type="scientific">Pontibacillus yanchengensis</name>
    <dbReference type="NCBI Taxonomy" id="462910"/>
    <lineage>
        <taxon>Bacteria</taxon>
        <taxon>Bacillati</taxon>
        <taxon>Bacillota</taxon>
        <taxon>Bacilli</taxon>
        <taxon>Bacillales</taxon>
        <taxon>Bacillaceae</taxon>
        <taxon>Pontibacillus</taxon>
    </lineage>
</organism>
<dbReference type="EMBL" id="WMEQ01000008">
    <property type="protein sequence ID" value="MYL34385.1"/>
    <property type="molecule type" value="Genomic_DNA"/>
</dbReference>
<evidence type="ECO:0000256" key="3">
    <source>
        <dbReference type="ARBA" id="ARBA00022448"/>
    </source>
</evidence>
<reference evidence="10 11" key="1">
    <citation type="submission" date="2019-11" db="EMBL/GenBank/DDBJ databases">
        <title>Genome sequences of 17 halophilic strains isolated from different environments.</title>
        <authorList>
            <person name="Furrow R.E."/>
        </authorList>
    </citation>
    <scope>NUCLEOTIDE SEQUENCE [LARGE SCALE GENOMIC DNA]</scope>
    <source>
        <strain evidence="10 11">22514_16_FS</strain>
    </source>
</reference>
<dbReference type="PROSITE" id="PS50893">
    <property type="entry name" value="ABC_TRANSPORTER_2"/>
    <property type="match status" value="1"/>
</dbReference>
<dbReference type="SMART" id="SM00382">
    <property type="entry name" value="AAA"/>
    <property type="match status" value="1"/>
</dbReference>
<sequence>MLIQALSRNDRRRFSIVTKEAVRVKELAFQYPDTEEKTLKDINFTLRYGEILGVVGPTGAGKSTLAMCLNGLIPEVIEGELEGEVYIKEENIQDFSVADVSEYVGFVFQEPENQLSQMTIEEEIAFGMGNLGVSRSEMEVRIKDALAQVGLTGYEKRSPLALSGGQQQRLAIASVLAMRPSIMIMDEPTSMLDPKGKNEVYDVLQNLKGYDMTGIIIDHEVERIATYCDKILVLNEGEVQAFGTPEEVFTQIELLHQFQLNAPQVTEFLYRYNQEYQQDVKLSTTVKEAVATFESEYTGKV</sequence>
<dbReference type="GO" id="GO:0016887">
    <property type="term" value="F:ATP hydrolysis activity"/>
    <property type="evidence" value="ECO:0007669"/>
    <property type="project" value="InterPro"/>
</dbReference>
<evidence type="ECO:0000256" key="4">
    <source>
        <dbReference type="ARBA" id="ARBA00022475"/>
    </source>
</evidence>
<keyword evidence="3" id="KW-0813">Transport</keyword>
<dbReference type="PANTHER" id="PTHR43553:SF27">
    <property type="entry name" value="ENERGY-COUPLING FACTOR TRANSPORTER ATP-BINDING PROTEIN ECFA2"/>
    <property type="match status" value="1"/>
</dbReference>
<dbReference type="FunFam" id="3.40.50.300:FF:000224">
    <property type="entry name" value="Energy-coupling factor transporter ATP-binding protein EcfA"/>
    <property type="match status" value="1"/>
</dbReference>
<evidence type="ECO:0000259" key="9">
    <source>
        <dbReference type="PROSITE" id="PS50893"/>
    </source>
</evidence>
<evidence type="ECO:0000256" key="2">
    <source>
        <dbReference type="ARBA" id="ARBA00005417"/>
    </source>
</evidence>
<protein>
    <submittedName>
        <fullName evidence="10">ATP-binding cassette domain-containing protein</fullName>
    </submittedName>
</protein>
<evidence type="ECO:0000256" key="5">
    <source>
        <dbReference type="ARBA" id="ARBA00022741"/>
    </source>
</evidence>
<evidence type="ECO:0000256" key="1">
    <source>
        <dbReference type="ARBA" id="ARBA00004202"/>
    </source>
</evidence>
<dbReference type="PROSITE" id="PS00211">
    <property type="entry name" value="ABC_TRANSPORTER_1"/>
    <property type="match status" value="1"/>
</dbReference>
<keyword evidence="8" id="KW-0472">Membrane</keyword>